<comment type="subcellular location">
    <subcellularLocation>
        <location evidence="1">Cell membrane</location>
        <topology evidence="1">Peripheral membrane protein</topology>
        <orientation evidence="1">Cytoplasmic side</orientation>
    </subcellularLocation>
</comment>
<proteinExistence type="inferred from homology"/>
<evidence type="ECO:0000256" key="1">
    <source>
        <dbReference type="ARBA" id="ARBA00004413"/>
    </source>
</evidence>
<keyword evidence="8" id="KW-0653">Protein transport</keyword>
<comment type="similarity">
    <text evidence="2">Belongs to the FliJ family.</text>
</comment>
<evidence type="ECO:0000256" key="7">
    <source>
        <dbReference type="ARBA" id="ARBA00022795"/>
    </source>
</evidence>
<dbReference type="GO" id="GO:0044781">
    <property type="term" value="P:bacterial-type flagellum organization"/>
    <property type="evidence" value="ECO:0007669"/>
    <property type="project" value="UniProtKB-KW"/>
</dbReference>
<evidence type="ECO:0000256" key="9">
    <source>
        <dbReference type="ARBA" id="ARBA00023136"/>
    </source>
</evidence>
<evidence type="ECO:0000256" key="5">
    <source>
        <dbReference type="ARBA" id="ARBA00022475"/>
    </source>
</evidence>
<evidence type="ECO:0000256" key="10">
    <source>
        <dbReference type="ARBA" id="ARBA00023225"/>
    </source>
</evidence>
<evidence type="ECO:0000256" key="11">
    <source>
        <dbReference type="SAM" id="Coils"/>
    </source>
</evidence>
<evidence type="ECO:0000313" key="12">
    <source>
        <dbReference type="EMBL" id="CAG9609772.1"/>
    </source>
</evidence>
<dbReference type="Pfam" id="PF02050">
    <property type="entry name" value="FliJ"/>
    <property type="match status" value="1"/>
</dbReference>
<dbReference type="RefSeq" id="WP_230498009.1">
    <property type="nucleotide sequence ID" value="NZ_CAKJTG010000023.1"/>
</dbReference>
<sequence>MKFQFSFQKVLDFKEKEKEIAEQEYGTIKLQQLELEEQLEDLETEKDQAFNLYDDVHKKSIMEIVVAQNNIEYVNRQIKQLESKSQLIHQEAEQKYQVLIEKTQESKMWNKWKDKSKEIFQKELLQKEQAMLDEMAVLRYTRK</sequence>
<reference evidence="12" key="1">
    <citation type="submission" date="2021-10" db="EMBL/GenBank/DDBJ databases">
        <authorList>
            <person name="Criscuolo A."/>
        </authorList>
    </citation>
    <scope>NUCLEOTIDE SEQUENCE</scope>
    <source>
        <strain evidence="12">CIP111885</strain>
    </source>
</reference>
<dbReference type="GO" id="GO:0005886">
    <property type="term" value="C:plasma membrane"/>
    <property type="evidence" value="ECO:0007669"/>
    <property type="project" value="UniProtKB-SubCell"/>
</dbReference>
<accession>A0A9C7GCW5</accession>
<feature type="coiled-coil region" evidence="11">
    <location>
        <begin position="11"/>
        <end position="84"/>
    </location>
</feature>
<gene>
    <name evidence="12" type="ORF">NEOCIP111885_03515</name>
</gene>
<organism evidence="12 13">
    <name type="scientific">Pseudoneobacillus rhizosphaerae</name>
    <dbReference type="NCBI Taxonomy" id="2880968"/>
    <lineage>
        <taxon>Bacteria</taxon>
        <taxon>Bacillati</taxon>
        <taxon>Bacillota</taxon>
        <taxon>Bacilli</taxon>
        <taxon>Bacillales</taxon>
        <taxon>Bacillaceae</taxon>
        <taxon>Pseudoneobacillus</taxon>
    </lineage>
</organism>
<keyword evidence="6" id="KW-0145">Chemotaxis</keyword>
<keyword evidence="7" id="KW-1005">Bacterial flagellum biogenesis</keyword>
<evidence type="ECO:0000256" key="2">
    <source>
        <dbReference type="ARBA" id="ARBA00010004"/>
    </source>
</evidence>
<evidence type="ECO:0000256" key="3">
    <source>
        <dbReference type="ARBA" id="ARBA00020392"/>
    </source>
</evidence>
<evidence type="ECO:0000256" key="8">
    <source>
        <dbReference type="ARBA" id="ARBA00022927"/>
    </source>
</evidence>
<dbReference type="GO" id="GO:0009288">
    <property type="term" value="C:bacterial-type flagellum"/>
    <property type="evidence" value="ECO:0007669"/>
    <property type="project" value="InterPro"/>
</dbReference>
<keyword evidence="5" id="KW-1003">Cell membrane</keyword>
<dbReference type="Proteomes" id="UP000789845">
    <property type="component" value="Unassembled WGS sequence"/>
</dbReference>
<comment type="caution">
    <text evidence="12">The sequence shown here is derived from an EMBL/GenBank/DDBJ whole genome shotgun (WGS) entry which is preliminary data.</text>
</comment>
<protein>
    <recommendedName>
        <fullName evidence="3">Flagellar FliJ protein</fullName>
    </recommendedName>
</protein>
<evidence type="ECO:0000256" key="6">
    <source>
        <dbReference type="ARBA" id="ARBA00022500"/>
    </source>
</evidence>
<dbReference type="NCBIfam" id="TIGR02473">
    <property type="entry name" value="flagell_FliJ"/>
    <property type="match status" value="1"/>
</dbReference>
<keyword evidence="13" id="KW-1185">Reference proteome</keyword>
<evidence type="ECO:0000313" key="13">
    <source>
        <dbReference type="Proteomes" id="UP000789845"/>
    </source>
</evidence>
<dbReference type="InterPro" id="IPR053716">
    <property type="entry name" value="Flag_assembly_chemotaxis_eff"/>
</dbReference>
<evidence type="ECO:0000256" key="4">
    <source>
        <dbReference type="ARBA" id="ARBA00022448"/>
    </source>
</evidence>
<keyword evidence="10" id="KW-1006">Bacterial flagellum protein export</keyword>
<dbReference type="Gene3D" id="1.10.287.1700">
    <property type="match status" value="1"/>
</dbReference>
<keyword evidence="9" id="KW-0472">Membrane</keyword>
<dbReference type="AlphaFoldDB" id="A0A9C7GCW5"/>
<keyword evidence="11" id="KW-0175">Coiled coil</keyword>
<dbReference type="GO" id="GO:0071973">
    <property type="term" value="P:bacterial-type flagellum-dependent cell motility"/>
    <property type="evidence" value="ECO:0007669"/>
    <property type="project" value="InterPro"/>
</dbReference>
<keyword evidence="4" id="KW-0813">Transport</keyword>
<name>A0A9C7GCW5_9BACI</name>
<dbReference type="GO" id="GO:0006935">
    <property type="term" value="P:chemotaxis"/>
    <property type="evidence" value="ECO:0007669"/>
    <property type="project" value="UniProtKB-KW"/>
</dbReference>
<dbReference type="EMBL" id="CAKJTG010000023">
    <property type="protein sequence ID" value="CAG9609772.1"/>
    <property type="molecule type" value="Genomic_DNA"/>
</dbReference>
<dbReference type="GO" id="GO:0015031">
    <property type="term" value="P:protein transport"/>
    <property type="evidence" value="ECO:0007669"/>
    <property type="project" value="UniProtKB-KW"/>
</dbReference>
<dbReference type="InterPro" id="IPR012823">
    <property type="entry name" value="Flagell_FliJ"/>
</dbReference>